<organism evidence="1 2">
    <name type="scientific">Bacteroides reticulotermitis</name>
    <dbReference type="NCBI Taxonomy" id="1133319"/>
    <lineage>
        <taxon>Bacteria</taxon>
        <taxon>Pseudomonadati</taxon>
        <taxon>Bacteroidota</taxon>
        <taxon>Bacteroidia</taxon>
        <taxon>Bacteroidales</taxon>
        <taxon>Bacteroidaceae</taxon>
        <taxon>Bacteroides</taxon>
    </lineage>
</organism>
<name>A0A840CR20_9BACE</name>
<sequence>MEIVKATINHSLLLISSLPGDEVNPKALKSYFRIRFVIE</sequence>
<protein>
    <submittedName>
        <fullName evidence="1">Uncharacterized protein</fullName>
    </submittedName>
</protein>
<proteinExistence type="predicted"/>
<comment type="caution">
    <text evidence="1">The sequence shown here is derived from an EMBL/GenBank/DDBJ whole genome shotgun (WGS) entry which is preliminary data.</text>
</comment>
<dbReference type="EMBL" id="JACIER010000001">
    <property type="protein sequence ID" value="MBB4042340.1"/>
    <property type="molecule type" value="Genomic_DNA"/>
</dbReference>
<gene>
    <name evidence="1" type="ORF">GGR06_000099</name>
</gene>
<keyword evidence="2" id="KW-1185">Reference proteome</keyword>
<reference evidence="1" key="1">
    <citation type="submission" date="2020-08" db="EMBL/GenBank/DDBJ databases">
        <title>Genomic Encyclopedia of Type Strains, Phase IV (KMG-IV): sequencing the most valuable type-strain genomes for metagenomic binning, comparative biology and taxonomic classification.</title>
        <authorList>
            <person name="Goeker M."/>
        </authorList>
    </citation>
    <scope>NUCLEOTIDE SEQUENCE [LARGE SCALE GENOMIC DNA]</scope>
    <source>
        <strain evidence="1">DSM 105720</strain>
    </source>
</reference>
<accession>A0A840CR20</accession>
<evidence type="ECO:0000313" key="1">
    <source>
        <dbReference type="EMBL" id="MBB4042340.1"/>
    </source>
</evidence>
<evidence type="ECO:0000313" key="2">
    <source>
        <dbReference type="Proteomes" id="UP000560658"/>
    </source>
</evidence>
<dbReference type="Proteomes" id="UP000560658">
    <property type="component" value="Unassembled WGS sequence"/>
</dbReference>
<dbReference type="AlphaFoldDB" id="A0A840CR20"/>